<dbReference type="Pfam" id="PF00912">
    <property type="entry name" value="Transgly"/>
    <property type="match status" value="1"/>
</dbReference>
<keyword evidence="8" id="KW-0378">Hydrolase</keyword>
<feature type="transmembrane region" description="Helical" evidence="12">
    <location>
        <begin position="12"/>
        <end position="35"/>
    </location>
</feature>
<evidence type="ECO:0000256" key="3">
    <source>
        <dbReference type="ARBA" id="ARBA00007739"/>
    </source>
</evidence>
<evidence type="ECO:0000256" key="6">
    <source>
        <dbReference type="ARBA" id="ARBA00022676"/>
    </source>
</evidence>
<evidence type="ECO:0000313" key="17">
    <source>
        <dbReference type="Proteomes" id="UP000595917"/>
    </source>
</evidence>
<gene>
    <name evidence="16" type="primary">pbpC</name>
    <name evidence="16" type="ORF">JFL75_06365</name>
</gene>
<keyword evidence="5" id="KW-0645">Protease</keyword>
<dbReference type="InterPro" id="IPR023346">
    <property type="entry name" value="Lysozyme-like_dom_sf"/>
</dbReference>
<dbReference type="InterPro" id="IPR011815">
    <property type="entry name" value="PBP_1c"/>
</dbReference>
<feature type="domain" description="Penicillin-binding C-terminal" evidence="15">
    <location>
        <begin position="685"/>
        <end position="765"/>
    </location>
</feature>
<evidence type="ECO:0000256" key="11">
    <source>
        <dbReference type="ARBA" id="ARBA00049902"/>
    </source>
</evidence>
<dbReference type="NCBIfam" id="TIGR02073">
    <property type="entry name" value="PBP_1c"/>
    <property type="match status" value="1"/>
</dbReference>
<comment type="pathway">
    <text evidence="1">Cell wall biogenesis; peptidoglycan biosynthesis.</text>
</comment>
<proteinExistence type="inferred from homology"/>
<evidence type="ECO:0000259" key="14">
    <source>
        <dbReference type="Pfam" id="PF00912"/>
    </source>
</evidence>
<dbReference type="Pfam" id="PF06832">
    <property type="entry name" value="BiPBP_C"/>
    <property type="match status" value="1"/>
</dbReference>
<dbReference type="InterPro" id="IPR036950">
    <property type="entry name" value="PBP_transglycosylase"/>
</dbReference>
<evidence type="ECO:0000256" key="4">
    <source>
        <dbReference type="ARBA" id="ARBA00022645"/>
    </source>
</evidence>
<dbReference type="InterPro" id="IPR009647">
    <property type="entry name" value="PBP_C"/>
</dbReference>
<evidence type="ECO:0000256" key="7">
    <source>
        <dbReference type="ARBA" id="ARBA00022679"/>
    </source>
</evidence>
<evidence type="ECO:0000256" key="12">
    <source>
        <dbReference type="SAM" id="Phobius"/>
    </source>
</evidence>
<dbReference type="RefSeq" id="WP_215627839.1">
    <property type="nucleotide sequence ID" value="NZ_CP067089.2"/>
</dbReference>
<comment type="similarity">
    <text evidence="3">In the N-terminal section; belongs to the glycosyltransferase 51 family.</text>
</comment>
<dbReference type="GO" id="GO:0006508">
    <property type="term" value="P:proteolysis"/>
    <property type="evidence" value="ECO:0007669"/>
    <property type="project" value="UniProtKB-KW"/>
</dbReference>
<protein>
    <recommendedName>
        <fullName evidence="10">peptidoglycan glycosyltransferase</fullName>
        <ecNumber evidence="10">2.4.99.28</ecNumber>
    </recommendedName>
</protein>
<sequence length="768" mass="82751">MAVLLKPWHRRLLLAAAGAAGFLVLVHLILFFMPYPELDQYRSRSYGLAVRDRNSRVLRVFPADDGVKREWAPLDTIPPGAVRVFIRSEDRRFYFHPGVDIISIAGSALRNRRAGRTVSGASTVTMQLARLIRPHGGGMRGKAGEAWDALRLEAKLSKKEILELYLNGIPFGSNIEGLPAMTRARFGRDINRLDDSQALLLAVVPRRPGLYDPANNPETAVTAAVALADRCGLSLSEGDLRRAALEASNSGDPEKAPFRAPHFTERLFQTIRSNTAVSAGEKGTPPVSLASTLDLGLQGYAEERLAAELSGLEQNRVGSGAMLAIENDTGAVRIYVGSKSWFDDESSGKIDGVRVLNQPGSCLKPFLYAMALDRGFTAAEILPDLPTIFGGGEAYIPSNFNRRFNGPVRLRLALASSLNIPAVYTLERLGVGAFEEYLVSLGFDSIRGRMGSHGTGLALGNAEVSLEELVRAFSAFPRGGEPAEFRWTGDDRYNSNIEGNTRSLMSSQAAWLISDILSDRASRFSGFGPAPSLNTPFSAMFKTGTANQFQHIWALGATRRFTVGVWMGNFSGETVVGRTGSSIPARIVSDILSAMEGSGETRFTADRDHPGGPVPAGLSEAAVCSLSGMAAGPFCGGAVSEWFAPGQEPGRCSWHRAAGTLVYPAEYQSWLTERFRMGGTDRESGGGAIRMPRPGSLFYLDPSLPPEAQGVRIETAGFASGAMVYLNGVLQGAVNQAGVFMLPLSRGQHEVIVEDQFGSMASVYFDVR</sequence>
<dbReference type="SUPFAM" id="SSF53955">
    <property type="entry name" value="Lysozyme-like"/>
    <property type="match status" value="1"/>
</dbReference>
<keyword evidence="6" id="KW-0328">Glycosyltransferase</keyword>
<dbReference type="GO" id="GO:0009252">
    <property type="term" value="P:peptidoglycan biosynthetic process"/>
    <property type="evidence" value="ECO:0007669"/>
    <property type="project" value="InterPro"/>
</dbReference>
<dbReference type="GO" id="GO:0008658">
    <property type="term" value="F:penicillin binding"/>
    <property type="evidence" value="ECO:0007669"/>
    <property type="project" value="InterPro"/>
</dbReference>
<dbReference type="Proteomes" id="UP000595917">
    <property type="component" value="Chromosome"/>
</dbReference>
<comment type="catalytic activity">
    <reaction evidence="11">
        <text>[GlcNAc-(1-&gt;4)-Mur2Ac(oyl-L-Ala-gamma-D-Glu-L-Lys-D-Ala-D-Ala)](n)-di-trans,octa-cis-undecaprenyl diphosphate + beta-D-GlcNAc-(1-&gt;4)-Mur2Ac(oyl-L-Ala-gamma-D-Glu-L-Lys-D-Ala-D-Ala)-di-trans,octa-cis-undecaprenyl diphosphate = [GlcNAc-(1-&gt;4)-Mur2Ac(oyl-L-Ala-gamma-D-Glu-L-Lys-D-Ala-D-Ala)](n+1)-di-trans,octa-cis-undecaprenyl diphosphate + di-trans,octa-cis-undecaprenyl diphosphate + H(+)</text>
        <dbReference type="Rhea" id="RHEA:23708"/>
        <dbReference type="Rhea" id="RHEA-COMP:9602"/>
        <dbReference type="Rhea" id="RHEA-COMP:9603"/>
        <dbReference type="ChEBI" id="CHEBI:15378"/>
        <dbReference type="ChEBI" id="CHEBI:58405"/>
        <dbReference type="ChEBI" id="CHEBI:60033"/>
        <dbReference type="ChEBI" id="CHEBI:78435"/>
        <dbReference type="EC" id="2.4.99.28"/>
    </reaction>
</comment>
<organism evidence="16 17">
    <name type="scientific">Breznakiella homolactica</name>
    <dbReference type="NCBI Taxonomy" id="2798577"/>
    <lineage>
        <taxon>Bacteria</taxon>
        <taxon>Pseudomonadati</taxon>
        <taxon>Spirochaetota</taxon>
        <taxon>Spirochaetia</taxon>
        <taxon>Spirochaetales</taxon>
        <taxon>Breznakiellaceae</taxon>
        <taxon>Breznakiella</taxon>
    </lineage>
</organism>
<dbReference type="InterPro" id="IPR012338">
    <property type="entry name" value="Beta-lactam/transpept-like"/>
</dbReference>
<feature type="domain" description="Penicillin-binding protein transpeptidase" evidence="13">
    <location>
        <begin position="320"/>
        <end position="591"/>
    </location>
</feature>
<evidence type="ECO:0000256" key="2">
    <source>
        <dbReference type="ARBA" id="ARBA00007090"/>
    </source>
</evidence>
<evidence type="ECO:0000313" key="16">
    <source>
        <dbReference type="EMBL" id="QQO10534.1"/>
    </source>
</evidence>
<keyword evidence="7" id="KW-0808">Transferase</keyword>
<keyword evidence="4" id="KW-0121">Carboxypeptidase</keyword>
<dbReference type="Pfam" id="PF00905">
    <property type="entry name" value="Transpeptidase"/>
    <property type="match status" value="1"/>
</dbReference>
<reference evidence="16" key="1">
    <citation type="submission" date="2021-01" db="EMBL/GenBank/DDBJ databases">
        <title>Description of Breznakiella homolactica.</title>
        <authorList>
            <person name="Song Y."/>
            <person name="Brune A."/>
        </authorList>
    </citation>
    <scope>NUCLEOTIDE SEQUENCE</scope>
    <source>
        <strain evidence="16">RmG30</strain>
    </source>
</reference>
<evidence type="ECO:0000256" key="9">
    <source>
        <dbReference type="ARBA" id="ARBA00023268"/>
    </source>
</evidence>
<keyword evidence="17" id="KW-1185">Reference proteome</keyword>
<keyword evidence="12" id="KW-1133">Transmembrane helix</keyword>
<dbReference type="SUPFAM" id="SSF56601">
    <property type="entry name" value="beta-lactamase/transpeptidase-like"/>
    <property type="match status" value="1"/>
</dbReference>
<evidence type="ECO:0000259" key="15">
    <source>
        <dbReference type="Pfam" id="PF06832"/>
    </source>
</evidence>
<keyword evidence="12" id="KW-0472">Membrane</keyword>
<dbReference type="InterPro" id="IPR001264">
    <property type="entry name" value="Glyco_trans_51"/>
</dbReference>
<dbReference type="Gene3D" id="3.40.710.10">
    <property type="entry name" value="DD-peptidase/beta-lactamase superfamily"/>
    <property type="match status" value="1"/>
</dbReference>
<dbReference type="Gene3D" id="1.10.3810.10">
    <property type="entry name" value="Biosynthetic peptidoglycan transglycosylase-like"/>
    <property type="match status" value="1"/>
</dbReference>
<dbReference type="GO" id="GO:0030288">
    <property type="term" value="C:outer membrane-bounded periplasmic space"/>
    <property type="evidence" value="ECO:0007669"/>
    <property type="project" value="TreeGrafter"/>
</dbReference>
<dbReference type="InterPro" id="IPR001460">
    <property type="entry name" value="PCN-bd_Tpept"/>
</dbReference>
<dbReference type="InterPro" id="IPR050396">
    <property type="entry name" value="Glycosyltr_51/Transpeptidase"/>
</dbReference>
<dbReference type="GO" id="GO:0008955">
    <property type="term" value="F:peptidoglycan glycosyltransferase activity"/>
    <property type="evidence" value="ECO:0007669"/>
    <property type="project" value="UniProtKB-EC"/>
</dbReference>
<evidence type="ECO:0000256" key="1">
    <source>
        <dbReference type="ARBA" id="ARBA00004752"/>
    </source>
</evidence>
<dbReference type="EC" id="2.4.99.28" evidence="10"/>
<evidence type="ECO:0000256" key="10">
    <source>
        <dbReference type="ARBA" id="ARBA00044770"/>
    </source>
</evidence>
<evidence type="ECO:0000256" key="5">
    <source>
        <dbReference type="ARBA" id="ARBA00022670"/>
    </source>
</evidence>
<dbReference type="AlphaFoldDB" id="A0A7T8BAC9"/>
<evidence type="ECO:0000256" key="8">
    <source>
        <dbReference type="ARBA" id="ARBA00022801"/>
    </source>
</evidence>
<accession>A0A7T8BAC9</accession>
<dbReference type="GO" id="GO:0004180">
    <property type="term" value="F:carboxypeptidase activity"/>
    <property type="evidence" value="ECO:0007669"/>
    <property type="project" value="UniProtKB-KW"/>
</dbReference>
<evidence type="ECO:0000259" key="13">
    <source>
        <dbReference type="Pfam" id="PF00905"/>
    </source>
</evidence>
<feature type="domain" description="Glycosyl transferase family 51" evidence="14">
    <location>
        <begin position="65"/>
        <end position="225"/>
    </location>
</feature>
<name>A0A7T8BAC9_9SPIR</name>
<dbReference type="PANTHER" id="PTHR32282:SF15">
    <property type="entry name" value="PENICILLIN-BINDING PROTEIN 1C"/>
    <property type="match status" value="1"/>
</dbReference>
<dbReference type="PANTHER" id="PTHR32282">
    <property type="entry name" value="BINDING PROTEIN TRANSPEPTIDASE, PUTATIVE-RELATED"/>
    <property type="match status" value="1"/>
</dbReference>
<keyword evidence="12" id="KW-0812">Transmembrane</keyword>
<comment type="similarity">
    <text evidence="2">In the C-terminal section; belongs to the transpeptidase family.</text>
</comment>
<dbReference type="KEGG" id="bhc:JFL75_06365"/>
<keyword evidence="9" id="KW-0511">Multifunctional enzyme</keyword>
<dbReference type="EMBL" id="CP067089">
    <property type="protein sequence ID" value="QQO10534.1"/>
    <property type="molecule type" value="Genomic_DNA"/>
</dbReference>